<dbReference type="GeneID" id="106458460"/>
<evidence type="ECO:0000313" key="4">
    <source>
        <dbReference type="RefSeq" id="XP_013773436.1"/>
    </source>
</evidence>
<dbReference type="Pfam" id="PF01477">
    <property type="entry name" value="PLAT"/>
    <property type="match status" value="1"/>
</dbReference>
<accession>A0ABM1B2G2</accession>
<proteinExistence type="predicted"/>
<dbReference type="PROSITE" id="PS50095">
    <property type="entry name" value="PLAT"/>
    <property type="match status" value="1"/>
</dbReference>
<reference evidence="4" key="1">
    <citation type="submission" date="2025-08" db="UniProtKB">
        <authorList>
            <consortium name="RefSeq"/>
        </authorList>
    </citation>
    <scope>IDENTIFICATION</scope>
    <source>
        <tissue evidence="4">Muscle</tissue>
    </source>
</reference>
<dbReference type="InterPro" id="IPR001024">
    <property type="entry name" value="PLAT/LH2_dom"/>
</dbReference>
<sequence>MGSTFSFFSTPQFEVHVVTGNRRGAGTDANVWLTIYDEHDQRTPVVKLNHLWKNDHERDSTSKYPIPPIEGFGKVHKIEFWRDSFGVGHAWFVDRIEVHHVASGKVFYFPIHRWVDANVHYVVHEFDCTLPNEDYCKEQRLSELSRIKKDYQIKVHVPGGPAQWDIIKNKGSLLLATSLINLSSKDKWKSLDDLKTVYRLKLEEPEVGGVANLDNSDNQVLV</sequence>
<dbReference type="Proteomes" id="UP000694941">
    <property type="component" value="Unplaced"/>
</dbReference>
<evidence type="ECO:0000256" key="1">
    <source>
        <dbReference type="PROSITE-ProRule" id="PRU00152"/>
    </source>
</evidence>
<comment type="caution">
    <text evidence="1">Lacks conserved residue(s) required for the propagation of feature annotation.</text>
</comment>
<gene>
    <name evidence="4" type="primary">LOC106458460</name>
</gene>
<name>A0ABM1B2G2_LIMPO</name>
<feature type="domain" description="PLAT" evidence="2">
    <location>
        <begin position="11"/>
        <end position="129"/>
    </location>
</feature>
<organism evidence="3 4">
    <name type="scientific">Limulus polyphemus</name>
    <name type="common">Atlantic horseshoe crab</name>
    <dbReference type="NCBI Taxonomy" id="6850"/>
    <lineage>
        <taxon>Eukaryota</taxon>
        <taxon>Metazoa</taxon>
        <taxon>Ecdysozoa</taxon>
        <taxon>Arthropoda</taxon>
        <taxon>Chelicerata</taxon>
        <taxon>Merostomata</taxon>
        <taxon>Xiphosura</taxon>
        <taxon>Limulidae</taxon>
        <taxon>Limulus</taxon>
    </lineage>
</organism>
<protein>
    <submittedName>
        <fullName evidence="4">Allene oxide synthase-lipoxygenase protein-like</fullName>
    </submittedName>
</protein>
<dbReference type="SUPFAM" id="SSF49723">
    <property type="entry name" value="Lipase/lipooxygenase domain (PLAT/LH2 domain)"/>
    <property type="match status" value="1"/>
</dbReference>
<dbReference type="RefSeq" id="XP_013773436.1">
    <property type="nucleotide sequence ID" value="XM_013917982.2"/>
</dbReference>
<evidence type="ECO:0000259" key="2">
    <source>
        <dbReference type="PROSITE" id="PS50095"/>
    </source>
</evidence>
<dbReference type="InterPro" id="IPR036392">
    <property type="entry name" value="PLAT/LH2_dom_sf"/>
</dbReference>
<keyword evidence="3" id="KW-1185">Reference proteome</keyword>
<dbReference type="PANTHER" id="PTHR45901">
    <property type="entry name" value="PROTEIN CBG12474"/>
    <property type="match status" value="1"/>
</dbReference>
<dbReference type="Gene3D" id="2.40.180.10">
    <property type="entry name" value="Catalase core domain"/>
    <property type="match status" value="1"/>
</dbReference>
<dbReference type="CDD" id="cd00113">
    <property type="entry name" value="PLAT"/>
    <property type="match status" value="1"/>
</dbReference>
<dbReference type="SMART" id="SM00308">
    <property type="entry name" value="LH2"/>
    <property type="match status" value="1"/>
</dbReference>
<evidence type="ECO:0000313" key="3">
    <source>
        <dbReference type="Proteomes" id="UP000694941"/>
    </source>
</evidence>
<dbReference type="InterPro" id="IPR052970">
    <property type="entry name" value="Inner_ear_hair_cell_LOXHD"/>
</dbReference>
<dbReference type="PANTHER" id="PTHR45901:SF3">
    <property type="entry name" value="LIPOXYGENASE HOMOLOGY DOMAIN-CONTAINING PROTEIN 1"/>
    <property type="match status" value="1"/>
</dbReference>